<keyword evidence="10" id="KW-0902">Two-component regulatory system</keyword>
<protein>
    <recommendedName>
        <fullName evidence="3">histidine kinase</fullName>
        <ecNumber evidence="3">2.7.13.3</ecNumber>
    </recommendedName>
</protein>
<evidence type="ECO:0000259" key="13">
    <source>
        <dbReference type="PROSITE" id="PS50109"/>
    </source>
</evidence>
<dbReference type="InterPro" id="IPR005467">
    <property type="entry name" value="His_kinase_dom"/>
</dbReference>
<feature type="transmembrane region" description="Helical" evidence="12">
    <location>
        <begin position="7"/>
        <end position="28"/>
    </location>
</feature>
<dbReference type="Gene3D" id="1.10.287.130">
    <property type="match status" value="1"/>
</dbReference>
<gene>
    <name evidence="15" type="ORF">EAV92_03425</name>
</gene>
<evidence type="ECO:0000256" key="4">
    <source>
        <dbReference type="ARBA" id="ARBA00022475"/>
    </source>
</evidence>
<evidence type="ECO:0000313" key="16">
    <source>
        <dbReference type="Proteomes" id="UP000269097"/>
    </source>
</evidence>
<keyword evidence="12" id="KW-1133">Transmembrane helix</keyword>
<dbReference type="SMART" id="SM00387">
    <property type="entry name" value="HATPase_c"/>
    <property type="match status" value="1"/>
</dbReference>
<dbReference type="GO" id="GO:0005524">
    <property type="term" value="F:ATP binding"/>
    <property type="evidence" value="ECO:0007669"/>
    <property type="project" value="UniProtKB-KW"/>
</dbReference>
<dbReference type="GO" id="GO:0000155">
    <property type="term" value="F:phosphorelay sensor kinase activity"/>
    <property type="evidence" value="ECO:0007669"/>
    <property type="project" value="InterPro"/>
</dbReference>
<dbReference type="InterPro" id="IPR036097">
    <property type="entry name" value="HisK_dim/P_sf"/>
</dbReference>
<proteinExistence type="predicted"/>
<accession>A0A3G3JU04</accession>
<keyword evidence="4" id="KW-1003">Cell membrane</keyword>
<dbReference type="CDD" id="cd06225">
    <property type="entry name" value="HAMP"/>
    <property type="match status" value="1"/>
</dbReference>
<comment type="subcellular location">
    <subcellularLocation>
        <location evidence="2">Cell membrane</location>
        <topology evidence="2">Multi-pass membrane protein</topology>
    </subcellularLocation>
</comment>
<dbReference type="SMART" id="SM00304">
    <property type="entry name" value="HAMP"/>
    <property type="match status" value="1"/>
</dbReference>
<dbReference type="PROSITE" id="PS50885">
    <property type="entry name" value="HAMP"/>
    <property type="match status" value="1"/>
</dbReference>
<dbReference type="SMART" id="SM00388">
    <property type="entry name" value="HisKA"/>
    <property type="match status" value="1"/>
</dbReference>
<dbReference type="Pfam" id="PF02518">
    <property type="entry name" value="HATPase_c"/>
    <property type="match status" value="1"/>
</dbReference>
<evidence type="ECO:0000256" key="10">
    <source>
        <dbReference type="ARBA" id="ARBA00023012"/>
    </source>
</evidence>
<dbReference type="PRINTS" id="PR00344">
    <property type="entry name" value="BCTRLSENSOR"/>
</dbReference>
<evidence type="ECO:0000259" key="14">
    <source>
        <dbReference type="PROSITE" id="PS50885"/>
    </source>
</evidence>
<dbReference type="AlphaFoldDB" id="A0A3G3JU04"/>
<dbReference type="InterPro" id="IPR050980">
    <property type="entry name" value="2C_sensor_his_kinase"/>
</dbReference>
<dbReference type="Pfam" id="PF00672">
    <property type="entry name" value="HAMP"/>
    <property type="match status" value="1"/>
</dbReference>
<evidence type="ECO:0000256" key="7">
    <source>
        <dbReference type="ARBA" id="ARBA00022741"/>
    </source>
</evidence>
<name>A0A3G3JU04_9BACL</name>
<evidence type="ECO:0000256" key="3">
    <source>
        <dbReference type="ARBA" id="ARBA00012438"/>
    </source>
</evidence>
<evidence type="ECO:0000313" key="15">
    <source>
        <dbReference type="EMBL" id="AYQ71705.1"/>
    </source>
</evidence>
<keyword evidence="8 15" id="KW-0418">Kinase</keyword>
<dbReference type="Pfam" id="PF00512">
    <property type="entry name" value="HisKA"/>
    <property type="match status" value="1"/>
</dbReference>
<feature type="domain" description="HAMP" evidence="14">
    <location>
        <begin position="174"/>
        <end position="227"/>
    </location>
</feature>
<dbReference type="Gene3D" id="6.10.340.10">
    <property type="match status" value="1"/>
</dbReference>
<feature type="domain" description="Histidine kinase" evidence="13">
    <location>
        <begin position="235"/>
        <end position="438"/>
    </location>
</feature>
<dbReference type="EC" id="2.7.13.3" evidence="3"/>
<dbReference type="InterPro" id="IPR003660">
    <property type="entry name" value="HAMP_dom"/>
</dbReference>
<dbReference type="PANTHER" id="PTHR44936">
    <property type="entry name" value="SENSOR PROTEIN CREC"/>
    <property type="match status" value="1"/>
</dbReference>
<dbReference type="PROSITE" id="PS50109">
    <property type="entry name" value="HIS_KIN"/>
    <property type="match status" value="1"/>
</dbReference>
<keyword evidence="16" id="KW-1185">Reference proteome</keyword>
<keyword evidence="7" id="KW-0547">Nucleotide-binding</keyword>
<dbReference type="EMBL" id="CP033433">
    <property type="protein sequence ID" value="AYQ71705.1"/>
    <property type="molecule type" value="Genomic_DNA"/>
</dbReference>
<reference evidence="15 16" key="1">
    <citation type="submission" date="2018-10" db="EMBL/GenBank/DDBJ databases">
        <title>Genome Sequence of Cohnella sp.</title>
        <authorList>
            <person name="Srinivasan S."/>
            <person name="Kim M.K."/>
        </authorList>
    </citation>
    <scope>NUCLEOTIDE SEQUENCE [LARGE SCALE GENOMIC DNA]</scope>
    <source>
        <strain evidence="15 16">18JY8-7</strain>
    </source>
</reference>
<dbReference type="SUPFAM" id="SSF47384">
    <property type="entry name" value="Homodimeric domain of signal transducing histidine kinase"/>
    <property type="match status" value="1"/>
</dbReference>
<evidence type="ECO:0000256" key="12">
    <source>
        <dbReference type="SAM" id="Phobius"/>
    </source>
</evidence>
<evidence type="ECO:0000256" key="2">
    <source>
        <dbReference type="ARBA" id="ARBA00004651"/>
    </source>
</evidence>
<dbReference type="FunFam" id="1.10.287.130:FF:000001">
    <property type="entry name" value="Two-component sensor histidine kinase"/>
    <property type="match status" value="1"/>
</dbReference>
<comment type="catalytic activity">
    <reaction evidence="1">
        <text>ATP + protein L-histidine = ADP + protein N-phospho-L-histidine.</text>
        <dbReference type="EC" id="2.7.13.3"/>
    </reaction>
</comment>
<dbReference type="PANTHER" id="PTHR44936:SF10">
    <property type="entry name" value="SENSOR PROTEIN RSTB"/>
    <property type="match status" value="1"/>
</dbReference>
<dbReference type="InterPro" id="IPR003661">
    <property type="entry name" value="HisK_dim/P_dom"/>
</dbReference>
<keyword evidence="9" id="KW-0067">ATP-binding</keyword>
<keyword evidence="12" id="KW-0812">Transmembrane</keyword>
<dbReference type="GO" id="GO:0005886">
    <property type="term" value="C:plasma membrane"/>
    <property type="evidence" value="ECO:0007669"/>
    <property type="project" value="UniProtKB-SubCell"/>
</dbReference>
<keyword evidence="5" id="KW-0597">Phosphoprotein</keyword>
<sequence length="438" mass="48947">MKTIRGRLFLSLALVMFFSIAVTIFLFYRSTADLLRDQAVTQLELQMEKALEVLNGGQIADLDDAALDLRFKDHLFAAEYAVLDAKNKVVASSIPSWIGSVPAAGQSGTTGKIRTEGAEWLYTVEDIDSPKTRLMLFTHIEDLRGFNRQWIGVTAIALAAGSLFIFMIGMLFVWNTTRPLLKLRRMVGEFQPYGDANAIPPSESDSEIGQLIHTFRAMAVRIRNHHDQQSEFLHRVSHELRTPLMSIQGYALAIQDQVIPQEQALSVIQNESNRLIQMVEKLLEMAQLDQVSEEWPATPVNLRELTERTVEIIAPYAAERNVTVSVAGPEMPEIDLPQEQVFQVMINLLHNAVRHAQSQARVTVEDRHGVWAIRVEDDGEGVPEPLREAVFSRFFKGPGGGTGLGLTICRQIADRIGGVIEYRDSDWGGACFTFRSAS</sequence>
<dbReference type="KEGG" id="coh:EAV92_03425"/>
<evidence type="ECO:0000256" key="1">
    <source>
        <dbReference type="ARBA" id="ARBA00000085"/>
    </source>
</evidence>
<dbReference type="InterPro" id="IPR003594">
    <property type="entry name" value="HATPase_dom"/>
</dbReference>
<dbReference type="Proteomes" id="UP000269097">
    <property type="component" value="Chromosome"/>
</dbReference>
<evidence type="ECO:0000256" key="9">
    <source>
        <dbReference type="ARBA" id="ARBA00022840"/>
    </source>
</evidence>
<organism evidence="15 16">
    <name type="scientific">Cohnella candidum</name>
    <dbReference type="NCBI Taxonomy" id="2674991"/>
    <lineage>
        <taxon>Bacteria</taxon>
        <taxon>Bacillati</taxon>
        <taxon>Bacillota</taxon>
        <taxon>Bacilli</taxon>
        <taxon>Bacillales</taxon>
        <taxon>Paenibacillaceae</taxon>
        <taxon>Cohnella</taxon>
    </lineage>
</organism>
<dbReference type="CDD" id="cd00082">
    <property type="entry name" value="HisKA"/>
    <property type="match status" value="1"/>
</dbReference>
<dbReference type="InterPro" id="IPR036890">
    <property type="entry name" value="HATPase_C_sf"/>
</dbReference>
<evidence type="ECO:0000256" key="11">
    <source>
        <dbReference type="ARBA" id="ARBA00023136"/>
    </source>
</evidence>
<dbReference type="Gene3D" id="3.30.565.10">
    <property type="entry name" value="Histidine kinase-like ATPase, C-terminal domain"/>
    <property type="match status" value="1"/>
</dbReference>
<keyword evidence="11 12" id="KW-0472">Membrane</keyword>
<dbReference type="SUPFAM" id="SSF55874">
    <property type="entry name" value="ATPase domain of HSP90 chaperone/DNA topoisomerase II/histidine kinase"/>
    <property type="match status" value="1"/>
</dbReference>
<dbReference type="RefSeq" id="WP_123039768.1">
    <property type="nucleotide sequence ID" value="NZ_CP033433.1"/>
</dbReference>
<dbReference type="InterPro" id="IPR004358">
    <property type="entry name" value="Sig_transdc_His_kin-like_C"/>
</dbReference>
<evidence type="ECO:0000256" key="8">
    <source>
        <dbReference type="ARBA" id="ARBA00022777"/>
    </source>
</evidence>
<evidence type="ECO:0000256" key="6">
    <source>
        <dbReference type="ARBA" id="ARBA00022679"/>
    </source>
</evidence>
<keyword evidence="6" id="KW-0808">Transferase</keyword>
<evidence type="ECO:0000256" key="5">
    <source>
        <dbReference type="ARBA" id="ARBA00022553"/>
    </source>
</evidence>
<feature type="transmembrane region" description="Helical" evidence="12">
    <location>
        <begin position="150"/>
        <end position="174"/>
    </location>
</feature>